<evidence type="ECO:0000256" key="1">
    <source>
        <dbReference type="ARBA" id="ARBA00022801"/>
    </source>
</evidence>
<keyword evidence="1" id="KW-0378">Hydrolase</keyword>
<reference evidence="2" key="2">
    <citation type="submission" date="2020-09" db="EMBL/GenBank/DDBJ databases">
        <authorList>
            <person name="Sun Q."/>
            <person name="Zhou Y."/>
        </authorList>
    </citation>
    <scope>NUCLEOTIDE SEQUENCE</scope>
    <source>
        <strain evidence="2">CGMCC 1.12997</strain>
    </source>
</reference>
<evidence type="ECO:0000313" key="2">
    <source>
        <dbReference type="EMBL" id="GGG84348.1"/>
    </source>
</evidence>
<dbReference type="InterPro" id="IPR029018">
    <property type="entry name" value="Hex-like_dom2"/>
</dbReference>
<evidence type="ECO:0008006" key="4">
    <source>
        <dbReference type="Google" id="ProtNLM"/>
    </source>
</evidence>
<dbReference type="AlphaFoldDB" id="A0A917M8N1"/>
<dbReference type="SUPFAM" id="SSF55545">
    <property type="entry name" value="beta-N-acetylhexosaminidase-like domain"/>
    <property type="match status" value="1"/>
</dbReference>
<reference evidence="2" key="1">
    <citation type="journal article" date="2014" name="Int. J. Syst. Evol. Microbiol.">
        <title>Complete genome sequence of Corynebacterium casei LMG S-19264T (=DSM 44701T), isolated from a smear-ripened cheese.</title>
        <authorList>
            <consortium name="US DOE Joint Genome Institute (JGI-PGF)"/>
            <person name="Walter F."/>
            <person name="Albersmeier A."/>
            <person name="Kalinowski J."/>
            <person name="Ruckert C."/>
        </authorList>
    </citation>
    <scope>NUCLEOTIDE SEQUENCE</scope>
    <source>
        <strain evidence="2">CGMCC 1.12997</strain>
    </source>
</reference>
<dbReference type="Proteomes" id="UP000647241">
    <property type="component" value="Unassembled WGS sequence"/>
</dbReference>
<organism evidence="2 3">
    <name type="scientific">Edaphobacter dinghuensis</name>
    <dbReference type="NCBI Taxonomy" id="1560005"/>
    <lineage>
        <taxon>Bacteria</taxon>
        <taxon>Pseudomonadati</taxon>
        <taxon>Acidobacteriota</taxon>
        <taxon>Terriglobia</taxon>
        <taxon>Terriglobales</taxon>
        <taxon>Acidobacteriaceae</taxon>
        <taxon>Edaphobacter</taxon>
    </lineage>
</organism>
<comment type="caution">
    <text evidence="2">The sequence shown here is derived from an EMBL/GenBank/DDBJ whole genome shotgun (WGS) entry which is preliminary data.</text>
</comment>
<protein>
    <recommendedName>
        <fullName evidence="4">Glycosyl hydrolase family 20</fullName>
    </recommendedName>
</protein>
<gene>
    <name evidence="2" type="ORF">GCM10011585_30170</name>
</gene>
<keyword evidence="3" id="KW-1185">Reference proteome</keyword>
<name>A0A917M8N1_9BACT</name>
<accession>A0A917M8N1</accession>
<proteinExistence type="predicted"/>
<evidence type="ECO:0000313" key="3">
    <source>
        <dbReference type="Proteomes" id="UP000647241"/>
    </source>
</evidence>
<sequence>MNKKIIGLVLMVSSWGVCWSAWAAPRIEVSAHATPREMFAAQRLREAVAKLPGHERILLATRHDALLAAYDKQVPDLWPNAKEAFVLKRLGNTIVIAGLDPSGVLYGAEELIDRVHAAGALPKTLEFEDHPQLKIRGVAIGLQKPELTYENAEYDYPYTPKDFPWFYDKAQWTRYLDQLAEQRTNALFLWNGHPFTSLLKLPKYPEAQELPTAQLEQNIEMFRWITKEADKRGIWVLQGFYNIHLSHNFARAHHLPFHLSAPTALSSEYTRYCISEFIREYPNVGIFMTLGEAMGPHYGPEWISKTIIPGVLDGLAEEEKQVGHPVEQPPIVVRAHATDIDQVMAVARPLYSNIDTMWKWNGESLTWTNIRGSVKQRFESMVAGSNNTIVNIHLLSNFEPFRWGDPDFVRETERNFVKLGIGGVHVYPLRYWDWPYSADKTEPLLLQTDRDWIWFASWARYAWNPERDPALEKTYWSEQFARRFASPGGMNAVGHNDTVVGLESLATTAAEKQKPSATEMQTGEHLLAAYELEGQCAPEVIRRLGITEGNRQVLSLGMTMPQLIDAARFNPAQTLWTADAPDGERLDEWVANEVKGGKHHGENPLGVAADAVQKSAESVKQAEAAAPGIAADAKPEYERVLNDMRANAALMEFYDHKVQAAALVMRYGYDHDRSHLTQARTLLAASVDDFAHLTKLTTSTYRNAAGMETSQRQIPVRGGPMTNHWRDLLPVYQKELAIFDNRLAALQSGAAISEAKPTRLPEVGFSLAPGAGEEFTVAKGTSLYEDAASPIVSVVPELDGLKGIRVSTKQETPIHFRLDKPAQILVGFFKSNSRKQMNVSPATEQWNILLPNAVSEAKGLPISVWTKPLPAGENDLDLGKGAYVVLGFIPEDVHVTPHVSFDSVKGGPPNLDWMFEN</sequence>
<dbReference type="GO" id="GO:0005975">
    <property type="term" value="P:carbohydrate metabolic process"/>
    <property type="evidence" value="ECO:0007669"/>
    <property type="project" value="UniProtKB-ARBA"/>
</dbReference>
<dbReference type="GO" id="GO:0016787">
    <property type="term" value="F:hydrolase activity"/>
    <property type="evidence" value="ECO:0007669"/>
    <property type="project" value="UniProtKB-KW"/>
</dbReference>
<dbReference type="EMBL" id="BMGT01000003">
    <property type="protein sequence ID" value="GGG84348.1"/>
    <property type="molecule type" value="Genomic_DNA"/>
</dbReference>
<dbReference type="RefSeq" id="WP_188554997.1">
    <property type="nucleotide sequence ID" value="NZ_BMGT01000003.1"/>
</dbReference>